<proteinExistence type="predicted"/>
<evidence type="ECO:0000313" key="2">
    <source>
        <dbReference type="Proteomes" id="UP001601422"/>
    </source>
</evidence>
<keyword evidence="2" id="KW-1185">Reference proteome</keyword>
<dbReference type="RefSeq" id="WP_389835736.1">
    <property type="nucleotide sequence ID" value="NZ_JBIAJP010000023.1"/>
</dbReference>
<evidence type="ECO:0000313" key="1">
    <source>
        <dbReference type="EMBL" id="MFF0009725.1"/>
    </source>
</evidence>
<name>A0ABW6N910_9ACTN</name>
<sequence>MPDHPESGDEPLHLVQLDTDDGQEAVIYGPGPEHIVLGIVFVPTEMLTDES</sequence>
<accession>A0ABW6N910</accession>
<comment type="caution">
    <text evidence="1">The sequence shown here is derived from an EMBL/GenBank/DDBJ whole genome shotgun (WGS) entry which is preliminary data.</text>
</comment>
<protein>
    <submittedName>
        <fullName evidence="1">Uncharacterized protein</fullName>
    </submittedName>
</protein>
<organism evidence="1 2">
    <name type="scientific">Streptomyces tibetensis</name>
    <dbReference type="NCBI Taxonomy" id="2382123"/>
    <lineage>
        <taxon>Bacteria</taxon>
        <taxon>Bacillati</taxon>
        <taxon>Actinomycetota</taxon>
        <taxon>Actinomycetes</taxon>
        <taxon>Kitasatosporales</taxon>
        <taxon>Streptomycetaceae</taxon>
        <taxon>Streptomyces</taxon>
    </lineage>
</organism>
<dbReference type="EMBL" id="JBIAJP010000023">
    <property type="protein sequence ID" value="MFF0009725.1"/>
    <property type="molecule type" value="Genomic_DNA"/>
</dbReference>
<reference evidence="1 2" key="1">
    <citation type="submission" date="2024-10" db="EMBL/GenBank/DDBJ databases">
        <title>The Natural Products Discovery Center: Release of the First 8490 Sequenced Strains for Exploring Actinobacteria Biosynthetic Diversity.</title>
        <authorList>
            <person name="Kalkreuter E."/>
            <person name="Kautsar S.A."/>
            <person name="Yang D."/>
            <person name="Bader C.D."/>
            <person name="Teijaro C.N."/>
            <person name="Fluegel L."/>
            <person name="Davis C.M."/>
            <person name="Simpson J.R."/>
            <person name="Lauterbach L."/>
            <person name="Steele A.D."/>
            <person name="Gui C."/>
            <person name="Meng S."/>
            <person name="Li G."/>
            <person name="Viehrig K."/>
            <person name="Ye F."/>
            <person name="Su P."/>
            <person name="Kiefer A.F."/>
            <person name="Nichols A."/>
            <person name="Cepeda A.J."/>
            <person name="Yan W."/>
            <person name="Fan B."/>
            <person name="Jiang Y."/>
            <person name="Adhikari A."/>
            <person name="Zheng C.-J."/>
            <person name="Schuster L."/>
            <person name="Cowan T.M."/>
            <person name="Smanski M.J."/>
            <person name="Chevrette M.G."/>
            <person name="De Carvalho L.P.S."/>
            <person name="Shen B."/>
        </authorList>
    </citation>
    <scope>NUCLEOTIDE SEQUENCE [LARGE SCALE GENOMIC DNA]</scope>
    <source>
        <strain evidence="1 2">NPDC005497</strain>
    </source>
</reference>
<dbReference type="Proteomes" id="UP001601422">
    <property type="component" value="Unassembled WGS sequence"/>
</dbReference>
<gene>
    <name evidence="1" type="ORF">ACFYQT_40750</name>
</gene>